<dbReference type="InterPro" id="IPR010674">
    <property type="entry name" value="NOG1_Rossman_fold_dom"/>
</dbReference>
<dbReference type="Pfam" id="PF06858">
    <property type="entry name" value="NOG1"/>
    <property type="match status" value="1"/>
</dbReference>
<evidence type="ECO:0000259" key="3">
    <source>
        <dbReference type="Pfam" id="PF17835"/>
    </source>
</evidence>
<feature type="domain" description="Nucleolar GTP-binding protein 1 Rossman-fold" evidence="2">
    <location>
        <begin position="245"/>
        <end position="286"/>
    </location>
</feature>
<dbReference type="SUPFAM" id="SSF52540">
    <property type="entry name" value="P-loop containing nucleoside triphosphate hydrolases"/>
    <property type="match status" value="1"/>
</dbReference>
<protein>
    <recommendedName>
        <fullName evidence="6">Nucleolar GTP-binding protein 1</fullName>
    </recommendedName>
</protein>
<dbReference type="InterPro" id="IPR041623">
    <property type="entry name" value="NOG1_N"/>
</dbReference>
<evidence type="ECO:0000259" key="2">
    <source>
        <dbReference type="Pfam" id="PF06858"/>
    </source>
</evidence>
<dbReference type="Proteomes" id="UP000836841">
    <property type="component" value="Chromosome 3"/>
</dbReference>
<evidence type="ECO:0000313" key="5">
    <source>
        <dbReference type="Proteomes" id="UP000836841"/>
    </source>
</evidence>
<evidence type="ECO:0000313" key="4">
    <source>
        <dbReference type="EMBL" id="CAH2053943.1"/>
    </source>
</evidence>
<dbReference type="PANTHER" id="PTHR45759">
    <property type="entry name" value="NUCLEOLAR GTP-BINDING PROTEIN 1"/>
    <property type="match status" value="1"/>
</dbReference>
<evidence type="ECO:0000256" key="1">
    <source>
        <dbReference type="ARBA" id="ARBA00023134"/>
    </source>
</evidence>
<dbReference type="InterPro" id="IPR027417">
    <property type="entry name" value="P-loop_NTPase"/>
</dbReference>
<dbReference type="Gene3D" id="3.40.50.300">
    <property type="entry name" value="P-loop containing nucleotide triphosphate hydrolases"/>
    <property type="match status" value="1"/>
</dbReference>
<keyword evidence="1" id="KW-0547">Nucleotide-binding</keyword>
<evidence type="ECO:0008006" key="6">
    <source>
        <dbReference type="Google" id="ProtNLM"/>
    </source>
</evidence>
<dbReference type="AlphaFoldDB" id="A0AAU9S0H4"/>
<dbReference type="Pfam" id="PF17835">
    <property type="entry name" value="NOG1_N"/>
    <property type="match status" value="1"/>
</dbReference>
<name>A0AAU9S0H4_THLAR</name>
<dbReference type="Gene3D" id="1.20.120.1190">
    <property type="match status" value="1"/>
</dbReference>
<keyword evidence="1" id="KW-0342">GTP-binding</keyword>
<dbReference type="GO" id="GO:0005525">
    <property type="term" value="F:GTP binding"/>
    <property type="evidence" value="ECO:0007669"/>
    <property type="project" value="UniProtKB-KW"/>
</dbReference>
<keyword evidence="5" id="KW-1185">Reference proteome</keyword>
<feature type="domain" description="NOG1 N-terminal helical" evidence="3">
    <location>
        <begin position="5"/>
        <end position="161"/>
    </location>
</feature>
<proteinExistence type="predicted"/>
<accession>A0AAU9S0H4</accession>
<sequence>MQSDFKYINVVPIGNEFVDPILSRVHPNFPGKGFNIIRLRRFYTRTVKKTHLSFLDKLSTILDDFPRLDDIHPLFSDLLRLVFDRDRYTFALGQVSTARQLITNIANDYVKLLEFGESLKHCKSLKANAFGGMHSVVNEITSSLAYLEQIRQHMVRLPSIDPNTPTLLISGYPNADKTCFVDIINTGGAGDDDDEFTTKSEIFAVGHTDYKDLRYQVVDAPGVLDKPIFGDCDVIITGLACHLPASLVLFFLDVSGSCGYSVAHQAGFFHSLKSRFLNRPLLIVCDETDLMQVSEQDWEVIEEMSSGTILGGMEEEEVGLKICNLRTEEGIMSVKNAACERLFDQRERLSSIAQAKAEISRDRYILAYQEWIDDETSSQNLDDDHHRVPDLLVDSDVLLRLEDLEREGVKQSEEVKQPEEEEEEEDFVMAEERFTEERKDQLVGIRKIQPLRILIALSFFILVGNTCGAMSHSTMSFVKYFLND</sequence>
<organism evidence="4 5">
    <name type="scientific">Thlaspi arvense</name>
    <name type="common">Field penny-cress</name>
    <dbReference type="NCBI Taxonomy" id="13288"/>
    <lineage>
        <taxon>Eukaryota</taxon>
        <taxon>Viridiplantae</taxon>
        <taxon>Streptophyta</taxon>
        <taxon>Embryophyta</taxon>
        <taxon>Tracheophyta</taxon>
        <taxon>Spermatophyta</taxon>
        <taxon>Magnoliopsida</taxon>
        <taxon>eudicotyledons</taxon>
        <taxon>Gunneridae</taxon>
        <taxon>Pentapetalae</taxon>
        <taxon>rosids</taxon>
        <taxon>malvids</taxon>
        <taxon>Brassicales</taxon>
        <taxon>Brassicaceae</taxon>
        <taxon>Thlaspideae</taxon>
        <taxon>Thlaspi</taxon>
    </lineage>
</organism>
<gene>
    <name evidence="4" type="ORF">TAV2_LOCUS9677</name>
</gene>
<reference evidence="4 5" key="1">
    <citation type="submission" date="2022-03" db="EMBL/GenBank/DDBJ databases">
        <authorList>
            <person name="Nunn A."/>
            <person name="Chopra R."/>
            <person name="Nunn A."/>
            <person name="Contreras Garrido A."/>
        </authorList>
    </citation>
    <scope>NUCLEOTIDE SEQUENCE [LARGE SCALE GENOMIC DNA]</scope>
</reference>
<dbReference type="EMBL" id="OU466859">
    <property type="protein sequence ID" value="CAH2053943.1"/>
    <property type="molecule type" value="Genomic_DNA"/>
</dbReference>